<evidence type="ECO:0000313" key="2">
    <source>
        <dbReference type="Proteomes" id="UP000001517"/>
    </source>
</evidence>
<sequence>MNLSQNTLKRFQNLYEMSQIPFTLFSLKDGPFYSFPVGLEKFYDVNFWK</sequence>
<protein>
    <submittedName>
        <fullName evidence="1">Uncharacterized protein</fullName>
    </submittedName>
</protein>
<proteinExistence type="predicted"/>
<gene>
    <name evidence="1" type="ordered locus">GALLO_0514</name>
</gene>
<name>A0AA36NLY3_STRG3</name>
<accession>A0AA36NLY3</accession>
<dbReference type="Proteomes" id="UP000001517">
    <property type="component" value="Chromosome"/>
</dbReference>
<dbReference type="EMBL" id="FN597254">
    <property type="protein sequence ID" value="CBI13006.1"/>
    <property type="molecule type" value="Genomic_DNA"/>
</dbReference>
<dbReference type="RefSeq" id="WP_012961550.1">
    <property type="nucleotide sequence ID" value="NC_013798.1"/>
</dbReference>
<organism evidence="1 2">
    <name type="scientific">Streptococcus gallolyticus (strain UCN34)</name>
    <dbReference type="NCBI Taxonomy" id="637909"/>
    <lineage>
        <taxon>Bacteria</taxon>
        <taxon>Bacillati</taxon>
        <taxon>Bacillota</taxon>
        <taxon>Bacilli</taxon>
        <taxon>Lactobacillales</taxon>
        <taxon>Streptococcaceae</taxon>
        <taxon>Streptococcus</taxon>
    </lineage>
</organism>
<reference evidence="1 2" key="1">
    <citation type="journal article" date="2010" name="J. Bacteriol.">
        <title>Genome sequence of Streptococcus gallolyticus: insights into its adaptation to the bovine rumen and its ability to cause endocarditis.</title>
        <authorList>
            <person name="Rusniok C."/>
            <person name="Couve E."/>
            <person name="Da Cunha V."/>
            <person name="El Gana R."/>
            <person name="Zidane N."/>
            <person name="Bouchier C."/>
            <person name="Poyart C."/>
            <person name="Leclercq R."/>
            <person name="Trieu-Cuot P."/>
            <person name="Glaser P."/>
        </authorList>
    </citation>
    <scope>NUCLEOTIDE SEQUENCE [LARGE SCALE GENOMIC DNA]</scope>
    <source>
        <strain evidence="1 2">UCN34</strain>
    </source>
</reference>
<evidence type="ECO:0000313" key="1">
    <source>
        <dbReference type="EMBL" id="CBI13006.1"/>
    </source>
</evidence>
<dbReference type="KEGG" id="sga:GALLO_0514"/>
<dbReference type="AlphaFoldDB" id="A0AA36NLY3"/>